<reference evidence="2 3" key="1">
    <citation type="submission" date="2019-12" db="EMBL/GenBank/DDBJ databases">
        <title>Genomic-based taxomic classification of the family Erythrobacteraceae.</title>
        <authorList>
            <person name="Xu L."/>
        </authorList>
    </citation>
    <scope>NUCLEOTIDE SEQUENCE [LARGE SCALE GENOMIC DNA]</scope>
    <source>
        <strain evidence="2 3">JCM 17468</strain>
    </source>
</reference>
<dbReference type="Proteomes" id="UP000430272">
    <property type="component" value="Unassembled WGS sequence"/>
</dbReference>
<evidence type="ECO:0000259" key="1">
    <source>
        <dbReference type="Pfam" id="PF02602"/>
    </source>
</evidence>
<comment type="caution">
    <text evidence="2">The sequence shown here is derived from an EMBL/GenBank/DDBJ whole genome shotgun (WGS) entry which is preliminary data.</text>
</comment>
<dbReference type="Gene3D" id="3.40.50.10090">
    <property type="match status" value="2"/>
</dbReference>
<dbReference type="GO" id="GO:0033014">
    <property type="term" value="P:tetrapyrrole biosynthetic process"/>
    <property type="evidence" value="ECO:0007669"/>
    <property type="project" value="InterPro"/>
</dbReference>
<dbReference type="GO" id="GO:0004852">
    <property type="term" value="F:uroporphyrinogen-III synthase activity"/>
    <property type="evidence" value="ECO:0007669"/>
    <property type="project" value="InterPro"/>
</dbReference>
<proteinExistence type="predicted"/>
<protein>
    <submittedName>
        <fullName evidence="2">Uroporphyrinogen-III synthase</fullName>
    </submittedName>
</protein>
<dbReference type="AlphaFoldDB" id="A0A844Y5V9"/>
<feature type="domain" description="Tetrapyrrole biosynthesis uroporphyrinogen III synthase" evidence="1">
    <location>
        <begin position="19"/>
        <end position="217"/>
    </location>
</feature>
<gene>
    <name evidence="2" type="ORF">GRI47_02045</name>
</gene>
<name>A0A844Y5V9_9SPHN</name>
<organism evidence="2 3">
    <name type="scientific">Qipengyuania pelagi</name>
    <dbReference type="NCBI Taxonomy" id="994320"/>
    <lineage>
        <taxon>Bacteria</taxon>
        <taxon>Pseudomonadati</taxon>
        <taxon>Pseudomonadota</taxon>
        <taxon>Alphaproteobacteria</taxon>
        <taxon>Sphingomonadales</taxon>
        <taxon>Erythrobacteraceae</taxon>
        <taxon>Qipengyuania</taxon>
    </lineage>
</organism>
<accession>A0A844Y5V9</accession>
<dbReference type="SUPFAM" id="SSF69618">
    <property type="entry name" value="HemD-like"/>
    <property type="match status" value="1"/>
</dbReference>
<evidence type="ECO:0000313" key="2">
    <source>
        <dbReference type="EMBL" id="MXO52787.1"/>
    </source>
</evidence>
<dbReference type="Pfam" id="PF02602">
    <property type="entry name" value="HEM4"/>
    <property type="match status" value="1"/>
</dbReference>
<dbReference type="InterPro" id="IPR036108">
    <property type="entry name" value="4pyrrol_syn_uPrphyn_synt_sf"/>
</dbReference>
<dbReference type="OrthoDB" id="7424801at2"/>
<dbReference type="EMBL" id="WTYD01000001">
    <property type="protein sequence ID" value="MXO52787.1"/>
    <property type="molecule type" value="Genomic_DNA"/>
</dbReference>
<dbReference type="InterPro" id="IPR003754">
    <property type="entry name" value="4pyrrol_synth_uPrphyn_synth"/>
</dbReference>
<keyword evidence="3" id="KW-1185">Reference proteome</keyword>
<evidence type="ECO:0000313" key="3">
    <source>
        <dbReference type="Proteomes" id="UP000430272"/>
    </source>
</evidence>
<dbReference type="CDD" id="cd06578">
    <property type="entry name" value="HemD"/>
    <property type="match status" value="1"/>
</dbReference>
<dbReference type="RefSeq" id="WP_160659722.1">
    <property type="nucleotide sequence ID" value="NZ_BAABDV010000001.1"/>
</dbReference>
<sequence length="228" mass="24209">MSRAAFLLRPEPGWSASAAAARSIGLKVEGEPLAEVESVGWQIPEQRFDGLLVGSANVFRHGGRFLEELHDLPVHCVGETTADAARENGFTVETVGHGGLANVLNSLASRALKLLRPCGEARIALETPPGIEVTDAIVYRLRHLPIPPALAENLGRGGVVLLHSAELARHFGEECERLGLSRARLDTVLIGPRLLPAAGDGWRAIHIADRPNDAALLALAAQVCSKVG</sequence>